<accession>E4YJN1</accession>
<dbReference type="SMART" id="SM00701">
    <property type="entry name" value="PGRP"/>
    <property type="match status" value="1"/>
</dbReference>
<organism evidence="5">
    <name type="scientific">Oikopleura dioica</name>
    <name type="common">Tunicate</name>
    <dbReference type="NCBI Taxonomy" id="34765"/>
    <lineage>
        <taxon>Eukaryota</taxon>
        <taxon>Metazoa</taxon>
        <taxon>Chordata</taxon>
        <taxon>Tunicata</taxon>
        <taxon>Appendicularia</taxon>
        <taxon>Copelata</taxon>
        <taxon>Oikopleuridae</taxon>
        <taxon>Oikopleura</taxon>
    </lineage>
</organism>
<dbReference type="InterPro" id="IPR036505">
    <property type="entry name" value="Amidase/PGRP_sf"/>
</dbReference>
<dbReference type="InterPro" id="IPR002502">
    <property type="entry name" value="Amidase_domain"/>
</dbReference>
<dbReference type="AlphaFoldDB" id="E4YJN1"/>
<sequence>MKISVALIGAVLSDSQCIEKGGTCTDYRYTTCAAGYERYICNGDSNRQCCLYCSPTCENKEESDSQGDSRCTSAGGECKHNTNYCSGIYSSGLCGGSASRQCCTDKEDPDPPVDVGGDYFNRYYGYKLGGKITGENFSSLSDAKNRCSALKSSCSGVVNDYAGHYYLSTSYSFSSASGQTTYEKGEKFSARLVPRVEWEARSPSGVTNFQLPASHGLIGHHTAGSHCTDKESCIRVMKGIQNYHMDSRGWSDIGYNFLIGEDGRIYEGRGQWRQGAHCSNWNTITLGFSIMGDYTNRLPNQNAIDAVDELIAWLERRDFLNKSCYEFAGHRDHGNTLCPGDPLYGLFDLCKNAEIVRSIIESLVRFISELFEAVACCFVFRDSQLAKKRMASTGIEPATFALLARRSNQLKLLSFLNNLFSAKMFGKKNSNKVDKLDNRLAGVNIEEHDGKIEEETMRLVEILNEDDGKVPIKVLFSVTLVFLGCCTLILTPFIIRQFENLCYESTFHGAGPPLSFAYGKAGTKSSYTEAKSWCEECQGFGTGGCGGVAAGATGRLVDMTDENDVHAVNELVIEILRPLYDETFWVAENSGSYYYIQIPDATKFDYNVILKNETEEAGPHQVICVYEGITCEQEDAQQGQTRILVQ</sequence>
<dbReference type="Proteomes" id="UP000011014">
    <property type="component" value="Unassembled WGS sequence"/>
</dbReference>
<dbReference type="GO" id="GO:0009253">
    <property type="term" value="P:peptidoglycan catabolic process"/>
    <property type="evidence" value="ECO:0007669"/>
    <property type="project" value="InterPro"/>
</dbReference>
<dbReference type="EMBL" id="FN654665">
    <property type="protein sequence ID" value="CBY35692.1"/>
    <property type="molecule type" value="Genomic_DNA"/>
</dbReference>
<protein>
    <recommendedName>
        <fullName evidence="6">Peptidoglycan recognition protein family domain-containing protein</fullName>
    </recommendedName>
</protein>
<dbReference type="GO" id="GO:0008270">
    <property type="term" value="F:zinc ion binding"/>
    <property type="evidence" value="ECO:0007669"/>
    <property type="project" value="InterPro"/>
</dbReference>
<dbReference type="PANTHER" id="PTHR11022:SF41">
    <property type="entry name" value="PEPTIDOGLYCAN-RECOGNITION PROTEIN LC-RELATED"/>
    <property type="match status" value="1"/>
</dbReference>
<dbReference type="InterPro" id="IPR006619">
    <property type="entry name" value="PGRP_domain_met/bac"/>
</dbReference>
<dbReference type="SUPFAM" id="SSF55846">
    <property type="entry name" value="N-acetylmuramoyl-L-alanine amidase-like"/>
    <property type="match status" value="1"/>
</dbReference>
<dbReference type="SMART" id="SM00644">
    <property type="entry name" value="Ami_2"/>
    <property type="match status" value="1"/>
</dbReference>
<name>E4YJN1_OIKDI</name>
<dbReference type="FunFam" id="3.40.80.10:FF:000001">
    <property type="entry name" value="Peptidoglycan recognition protein 1"/>
    <property type="match status" value="1"/>
</dbReference>
<reference evidence="5" key="1">
    <citation type="journal article" date="2010" name="Science">
        <title>Plasticity of animal genome architecture unmasked by rapid evolution of a pelagic tunicate.</title>
        <authorList>
            <person name="Denoeud F."/>
            <person name="Henriet S."/>
            <person name="Mungpakdee S."/>
            <person name="Aury J.M."/>
            <person name="Da Silva C."/>
            <person name="Brinkmann H."/>
            <person name="Mikhaleva J."/>
            <person name="Olsen L.C."/>
            <person name="Jubin C."/>
            <person name="Canestro C."/>
            <person name="Bouquet J.M."/>
            <person name="Danks G."/>
            <person name="Poulain J."/>
            <person name="Campsteijn C."/>
            <person name="Adamski M."/>
            <person name="Cross I."/>
            <person name="Yadetie F."/>
            <person name="Muffato M."/>
            <person name="Louis A."/>
            <person name="Butcher S."/>
            <person name="Tsagkogeorga G."/>
            <person name="Konrad A."/>
            <person name="Singh S."/>
            <person name="Jensen M.F."/>
            <person name="Cong E.H."/>
            <person name="Eikeseth-Otteraa H."/>
            <person name="Noel B."/>
            <person name="Anthouard V."/>
            <person name="Porcel B.M."/>
            <person name="Kachouri-Lafond R."/>
            <person name="Nishino A."/>
            <person name="Ugolini M."/>
            <person name="Chourrout P."/>
            <person name="Nishida H."/>
            <person name="Aasland R."/>
            <person name="Huzurbazar S."/>
            <person name="Westhof E."/>
            <person name="Delsuc F."/>
            <person name="Lehrach H."/>
            <person name="Reinhardt R."/>
            <person name="Weissenbach J."/>
            <person name="Roy S.W."/>
            <person name="Artiguenave F."/>
            <person name="Postlethwait J.H."/>
            <person name="Manak J.R."/>
            <person name="Thompson E.M."/>
            <person name="Jaillon O."/>
            <person name="Du Pasquier L."/>
            <person name="Boudinot P."/>
            <person name="Liberles D.A."/>
            <person name="Volff J.N."/>
            <person name="Philippe H."/>
            <person name="Lenhard B."/>
            <person name="Roest Crollius H."/>
            <person name="Wincker P."/>
            <person name="Chourrout D."/>
        </authorList>
    </citation>
    <scope>NUCLEOTIDE SEQUENCE [LARGE SCALE GENOMIC DNA]</scope>
</reference>
<keyword evidence="2" id="KW-0391">Immunity</keyword>
<dbReference type="InterPro" id="IPR015510">
    <property type="entry name" value="PGRP"/>
</dbReference>
<gene>
    <name evidence="5" type="ORF">GSOID_T00027522001</name>
</gene>
<dbReference type="GO" id="GO:0008745">
    <property type="term" value="F:N-acetylmuramoyl-L-alanine amidase activity"/>
    <property type="evidence" value="ECO:0007669"/>
    <property type="project" value="InterPro"/>
</dbReference>
<evidence type="ECO:0008006" key="6">
    <source>
        <dbReference type="Google" id="ProtNLM"/>
    </source>
</evidence>
<dbReference type="Pfam" id="PF01510">
    <property type="entry name" value="Amidase_2"/>
    <property type="match status" value="1"/>
</dbReference>
<comment type="similarity">
    <text evidence="1">Belongs to the N-acetylmuramoyl-L-alanine amidase 2 family.</text>
</comment>
<feature type="domain" description="Peptidoglycan recognition protein family" evidence="4">
    <location>
        <begin position="190"/>
        <end position="334"/>
    </location>
</feature>
<dbReference type="Gene3D" id="3.40.80.10">
    <property type="entry name" value="Peptidoglycan recognition protein-like"/>
    <property type="match status" value="1"/>
</dbReference>
<dbReference type="CDD" id="cd06583">
    <property type="entry name" value="PGRP"/>
    <property type="match status" value="1"/>
</dbReference>
<proteinExistence type="inferred from homology"/>
<evidence type="ECO:0000313" key="5">
    <source>
        <dbReference type="EMBL" id="CBY35692.1"/>
    </source>
</evidence>
<dbReference type="PANTHER" id="PTHR11022">
    <property type="entry name" value="PEPTIDOGLYCAN RECOGNITION PROTEIN"/>
    <property type="match status" value="1"/>
</dbReference>
<feature type="domain" description="N-acetylmuramoyl-L-alanine amidase" evidence="3">
    <location>
        <begin position="206"/>
        <end position="340"/>
    </location>
</feature>
<dbReference type="GO" id="GO:0002376">
    <property type="term" value="P:immune system process"/>
    <property type="evidence" value="ECO:0007669"/>
    <property type="project" value="UniProtKB-KW"/>
</dbReference>
<evidence type="ECO:0000256" key="2">
    <source>
        <dbReference type="ARBA" id="ARBA00022859"/>
    </source>
</evidence>
<evidence type="ECO:0000259" key="4">
    <source>
        <dbReference type="SMART" id="SM00701"/>
    </source>
</evidence>
<evidence type="ECO:0000259" key="3">
    <source>
        <dbReference type="SMART" id="SM00644"/>
    </source>
</evidence>
<evidence type="ECO:0000256" key="1">
    <source>
        <dbReference type="ARBA" id="ARBA00007553"/>
    </source>
</evidence>